<keyword evidence="7" id="KW-1185">Reference proteome</keyword>
<evidence type="ECO:0000313" key="7">
    <source>
        <dbReference type="Proteomes" id="UP000887226"/>
    </source>
</evidence>
<gene>
    <name evidence="6" type="ORF">BJ878DRAFT_495952</name>
</gene>
<comment type="caution">
    <text evidence="6">The sequence shown here is derived from an EMBL/GenBank/DDBJ whole genome shotgun (WGS) entry which is preliminary data.</text>
</comment>
<reference evidence="6" key="1">
    <citation type="journal article" date="2021" name="IMA Fungus">
        <title>Genomic characterization of three marine fungi, including Emericellopsis atlantica sp. nov. with signatures of a generalist lifestyle and marine biomass degradation.</title>
        <authorList>
            <person name="Hagestad O.C."/>
            <person name="Hou L."/>
            <person name="Andersen J.H."/>
            <person name="Hansen E.H."/>
            <person name="Altermark B."/>
            <person name="Li C."/>
            <person name="Kuhnert E."/>
            <person name="Cox R.J."/>
            <person name="Crous P.W."/>
            <person name="Spatafora J.W."/>
            <person name="Lail K."/>
            <person name="Amirebrahimi M."/>
            <person name="Lipzen A."/>
            <person name="Pangilinan J."/>
            <person name="Andreopoulos W."/>
            <person name="Hayes R.D."/>
            <person name="Ng V."/>
            <person name="Grigoriev I.V."/>
            <person name="Jackson S.A."/>
            <person name="Sutton T.D.S."/>
            <person name="Dobson A.D.W."/>
            <person name="Rama T."/>
        </authorList>
    </citation>
    <scope>NUCLEOTIDE SEQUENCE</scope>
    <source>
        <strain evidence="6">TRa3180A</strain>
    </source>
</reference>
<dbReference type="EMBL" id="MU253795">
    <property type="protein sequence ID" value="KAG9246696.1"/>
    <property type="molecule type" value="Genomic_DNA"/>
</dbReference>
<protein>
    <submittedName>
        <fullName evidence="6">HMG box-containing protein C10F6.08c</fullName>
    </submittedName>
</protein>
<accession>A0A9P7Z7I8</accession>
<feature type="domain" description="HMG box" evidence="5">
    <location>
        <begin position="172"/>
        <end position="245"/>
    </location>
</feature>
<feature type="region of interest" description="Disordered" evidence="4">
    <location>
        <begin position="66"/>
        <end position="173"/>
    </location>
</feature>
<comment type="subcellular location">
    <subcellularLocation>
        <location evidence="1">Nucleus</location>
    </subcellularLocation>
</comment>
<evidence type="ECO:0000259" key="5">
    <source>
        <dbReference type="SMART" id="SM00398"/>
    </source>
</evidence>
<evidence type="ECO:0000256" key="2">
    <source>
        <dbReference type="ARBA" id="ARBA00023242"/>
    </source>
</evidence>
<dbReference type="Pfam" id="PF24245">
    <property type="entry name" value="INO80F"/>
    <property type="match status" value="1"/>
</dbReference>
<dbReference type="SUPFAM" id="SSF47095">
    <property type="entry name" value="HMG-box"/>
    <property type="match status" value="1"/>
</dbReference>
<dbReference type="OrthoDB" id="10070927at2759"/>
<dbReference type="InterPro" id="IPR009071">
    <property type="entry name" value="HMG_box_dom"/>
</dbReference>
<dbReference type="Gene3D" id="1.10.30.10">
    <property type="entry name" value="High mobility group box domain"/>
    <property type="match status" value="1"/>
</dbReference>
<dbReference type="SMART" id="SM00398">
    <property type="entry name" value="HMG"/>
    <property type="match status" value="1"/>
</dbReference>
<dbReference type="InterPro" id="IPR056513">
    <property type="entry name" value="INO80F"/>
</dbReference>
<evidence type="ECO:0000256" key="3">
    <source>
        <dbReference type="SAM" id="Coils"/>
    </source>
</evidence>
<evidence type="ECO:0000313" key="6">
    <source>
        <dbReference type="EMBL" id="KAG9246696.1"/>
    </source>
</evidence>
<feature type="coiled-coil region" evidence="3">
    <location>
        <begin position="15"/>
        <end position="63"/>
    </location>
</feature>
<organism evidence="6 7">
    <name type="scientific">Calycina marina</name>
    <dbReference type="NCBI Taxonomy" id="1763456"/>
    <lineage>
        <taxon>Eukaryota</taxon>
        <taxon>Fungi</taxon>
        <taxon>Dikarya</taxon>
        <taxon>Ascomycota</taxon>
        <taxon>Pezizomycotina</taxon>
        <taxon>Leotiomycetes</taxon>
        <taxon>Helotiales</taxon>
        <taxon>Pezizellaceae</taxon>
        <taxon>Calycina</taxon>
    </lineage>
</organism>
<proteinExistence type="predicted"/>
<feature type="compositionally biased region" description="Polar residues" evidence="4">
    <location>
        <begin position="129"/>
        <end position="140"/>
    </location>
</feature>
<dbReference type="InterPro" id="IPR036910">
    <property type="entry name" value="HMG_box_dom_sf"/>
</dbReference>
<sequence length="296" mass="32676">MAPGAIPPPLAPSIEEAYRRKCIQLKQRMNEVEDANDASRVRLSRSQRAIEKLRLERAFLLEQLAKRTSTNVEDSEGSPSPPSTPKEKPLRIKRGHRRPSFLNTQGEGGGMGNASIQFPPTHSPRSDAFSHTQPDSNSLLASKPTGPDTRILPKSNGSHPYPSQPYITALHPTRQPKNAFELYCSEERDKVLARNAAAGADGPFNVEEALAIEFRSLDDKQRSRYEQTFSEYKSLQELRSPLAGRVEDQQGSAEQSRSADPPNTWAAREADADVEMNGPENDAGEETSGFTAVNRV</sequence>
<name>A0A9P7Z7I8_9HELO</name>
<evidence type="ECO:0000256" key="1">
    <source>
        <dbReference type="ARBA" id="ARBA00004123"/>
    </source>
</evidence>
<feature type="compositionally biased region" description="Polar residues" evidence="4">
    <location>
        <begin position="249"/>
        <end position="258"/>
    </location>
</feature>
<keyword evidence="2" id="KW-0539">Nucleus</keyword>
<dbReference type="GO" id="GO:0005634">
    <property type="term" value="C:nucleus"/>
    <property type="evidence" value="ECO:0007669"/>
    <property type="project" value="UniProtKB-SubCell"/>
</dbReference>
<dbReference type="AlphaFoldDB" id="A0A9P7Z7I8"/>
<dbReference type="Proteomes" id="UP000887226">
    <property type="component" value="Unassembled WGS sequence"/>
</dbReference>
<feature type="region of interest" description="Disordered" evidence="4">
    <location>
        <begin position="234"/>
        <end position="296"/>
    </location>
</feature>
<keyword evidence="3" id="KW-0175">Coiled coil</keyword>
<evidence type="ECO:0000256" key="4">
    <source>
        <dbReference type="SAM" id="MobiDB-lite"/>
    </source>
</evidence>